<gene>
    <name evidence="1" type="ORF">ALC56_07698</name>
</gene>
<name>A0A151JVV2_9HYME</name>
<sequence length="41" mass="4480">MLLVGVEGRKKRIDRPGGTAQHQAASCSDEVDCKVYETLAF</sequence>
<proteinExistence type="predicted"/>
<accession>A0A151JVV2</accession>
<dbReference type="EMBL" id="KQ981687">
    <property type="protein sequence ID" value="KYN37940.1"/>
    <property type="molecule type" value="Genomic_DNA"/>
</dbReference>
<organism evidence="1 2">
    <name type="scientific">Trachymyrmex septentrionalis</name>
    <dbReference type="NCBI Taxonomy" id="34720"/>
    <lineage>
        <taxon>Eukaryota</taxon>
        <taxon>Metazoa</taxon>
        <taxon>Ecdysozoa</taxon>
        <taxon>Arthropoda</taxon>
        <taxon>Hexapoda</taxon>
        <taxon>Insecta</taxon>
        <taxon>Pterygota</taxon>
        <taxon>Neoptera</taxon>
        <taxon>Endopterygota</taxon>
        <taxon>Hymenoptera</taxon>
        <taxon>Apocrita</taxon>
        <taxon>Aculeata</taxon>
        <taxon>Formicoidea</taxon>
        <taxon>Formicidae</taxon>
        <taxon>Myrmicinae</taxon>
        <taxon>Trachymyrmex</taxon>
    </lineage>
</organism>
<evidence type="ECO:0000313" key="2">
    <source>
        <dbReference type="Proteomes" id="UP000078541"/>
    </source>
</evidence>
<protein>
    <submittedName>
        <fullName evidence="1">Uncharacterized protein</fullName>
    </submittedName>
</protein>
<evidence type="ECO:0000313" key="1">
    <source>
        <dbReference type="EMBL" id="KYN37940.1"/>
    </source>
</evidence>
<keyword evidence="2" id="KW-1185">Reference proteome</keyword>
<dbReference type="AlphaFoldDB" id="A0A151JVV2"/>
<dbReference type="Proteomes" id="UP000078541">
    <property type="component" value="Unassembled WGS sequence"/>
</dbReference>
<reference evidence="1 2" key="1">
    <citation type="submission" date="2016-03" db="EMBL/GenBank/DDBJ databases">
        <title>Trachymyrmex septentrionalis WGS genome.</title>
        <authorList>
            <person name="Nygaard S."/>
            <person name="Hu H."/>
            <person name="Boomsma J."/>
            <person name="Zhang G."/>
        </authorList>
    </citation>
    <scope>NUCLEOTIDE SEQUENCE [LARGE SCALE GENOMIC DNA]</scope>
    <source>
        <strain evidence="1">Tsep2-gDNA-1</strain>
        <tissue evidence="1">Whole body</tissue>
    </source>
</reference>